<comment type="caution">
    <text evidence="1">The sequence shown here is derived from an EMBL/GenBank/DDBJ whole genome shotgun (WGS) entry which is preliminary data.</text>
</comment>
<evidence type="ECO:0000313" key="2">
    <source>
        <dbReference type="Proteomes" id="UP000024635"/>
    </source>
</evidence>
<dbReference type="EMBL" id="JARK01001462">
    <property type="protein sequence ID" value="EYB98989.1"/>
    <property type="molecule type" value="Genomic_DNA"/>
</dbReference>
<proteinExistence type="predicted"/>
<protein>
    <submittedName>
        <fullName evidence="1">Uncharacterized protein</fullName>
    </submittedName>
</protein>
<evidence type="ECO:0000313" key="1">
    <source>
        <dbReference type="EMBL" id="EYB98989.1"/>
    </source>
</evidence>
<accession>A0A016T8P1</accession>
<reference evidence="2" key="1">
    <citation type="journal article" date="2015" name="Nat. Genet.">
        <title>The genome and transcriptome of the zoonotic hookworm Ancylostoma ceylanicum identify infection-specific gene families.</title>
        <authorList>
            <person name="Schwarz E.M."/>
            <person name="Hu Y."/>
            <person name="Antoshechkin I."/>
            <person name="Miller M.M."/>
            <person name="Sternberg P.W."/>
            <person name="Aroian R.V."/>
        </authorList>
    </citation>
    <scope>NUCLEOTIDE SEQUENCE</scope>
    <source>
        <strain evidence="2">HY135</strain>
    </source>
</reference>
<name>A0A016T8P1_9BILA</name>
<dbReference type="AlphaFoldDB" id="A0A016T8P1"/>
<sequence>MGFDVIWRPIVIVSIQDMACFTATLSLRPFTTKSSRATDRTPTCYPTQIYCNKAQDNLPLSRGWAERGKCMCVAQTAPHCNTIAKVKGEFRVSEGIDMEKGWKTV</sequence>
<organism evidence="1 2">
    <name type="scientific">Ancylostoma ceylanicum</name>
    <dbReference type="NCBI Taxonomy" id="53326"/>
    <lineage>
        <taxon>Eukaryota</taxon>
        <taxon>Metazoa</taxon>
        <taxon>Ecdysozoa</taxon>
        <taxon>Nematoda</taxon>
        <taxon>Chromadorea</taxon>
        <taxon>Rhabditida</taxon>
        <taxon>Rhabditina</taxon>
        <taxon>Rhabditomorpha</taxon>
        <taxon>Strongyloidea</taxon>
        <taxon>Ancylostomatidae</taxon>
        <taxon>Ancylostomatinae</taxon>
        <taxon>Ancylostoma</taxon>
    </lineage>
</organism>
<gene>
    <name evidence="1" type="primary">Acey_s0126.g1341</name>
    <name evidence="1" type="ORF">Y032_0126g1341</name>
</gene>
<dbReference type="Proteomes" id="UP000024635">
    <property type="component" value="Unassembled WGS sequence"/>
</dbReference>
<keyword evidence="2" id="KW-1185">Reference proteome</keyword>